<evidence type="ECO:0000313" key="1">
    <source>
        <dbReference type="EMBL" id="GBP88052.1"/>
    </source>
</evidence>
<gene>
    <name evidence="1" type="ORF">EVAR_60064_1</name>
</gene>
<protein>
    <submittedName>
        <fullName evidence="1">Uncharacterized protein</fullName>
    </submittedName>
</protein>
<evidence type="ECO:0000313" key="2">
    <source>
        <dbReference type="Proteomes" id="UP000299102"/>
    </source>
</evidence>
<organism evidence="1 2">
    <name type="scientific">Eumeta variegata</name>
    <name type="common">Bagworm moth</name>
    <name type="synonym">Eumeta japonica</name>
    <dbReference type="NCBI Taxonomy" id="151549"/>
    <lineage>
        <taxon>Eukaryota</taxon>
        <taxon>Metazoa</taxon>
        <taxon>Ecdysozoa</taxon>
        <taxon>Arthropoda</taxon>
        <taxon>Hexapoda</taxon>
        <taxon>Insecta</taxon>
        <taxon>Pterygota</taxon>
        <taxon>Neoptera</taxon>
        <taxon>Endopterygota</taxon>
        <taxon>Lepidoptera</taxon>
        <taxon>Glossata</taxon>
        <taxon>Ditrysia</taxon>
        <taxon>Tineoidea</taxon>
        <taxon>Psychidae</taxon>
        <taxon>Oiketicinae</taxon>
        <taxon>Eumeta</taxon>
    </lineage>
</organism>
<dbReference type="EMBL" id="BGZK01001902">
    <property type="protein sequence ID" value="GBP88052.1"/>
    <property type="molecule type" value="Genomic_DNA"/>
</dbReference>
<dbReference type="Proteomes" id="UP000299102">
    <property type="component" value="Unassembled WGS sequence"/>
</dbReference>
<keyword evidence="2" id="KW-1185">Reference proteome</keyword>
<reference evidence="1 2" key="1">
    <citation type="journal article" date="2019" name="Commun. Biol.">
        <title>The bagworm genome reveals a unique fibroin gene that provides high tensile strength.</title>
        <authorList>
            <person name="Kono N."/>
            <person name="Nakamura H."/>
            <person name="Ohtoshi R."/>
            <person name="Tomita M."/>
            <person name="Numata K."/>
            <person name="Arakawa K."/>
        </authorList>
    </citation>
    <scope>NUCLEOTIDE SEQUENCE [LARGE SCALE GENOMIC DNA]</scope>
</reference>
<comment type="caution">
    <text evidence="1">The sequence shown here is derived from an EMBL/GenBank/DDBJ whole genome shotgun (WGS) entry which is preliminary data.</text>
</comment>
<dbReference type="AlphaFoldDB" id="A0A4C1ZL64"/>
<proteinExistence type="predicted"/>
<accession>A0A4C1ZL64</accession>
<sequence length="162" mass="18178">MIRSVLREAVDGRFQTAIGRRGSTPACVGFDPRLVPARGRRGLEVELVRSIIEKCRRAQTLVVSIDYFVRKTNAFEGRGHADPMTPYKLTAEVASRLTALIEVFRSECSSRRSSAGWLLLMTVVTSETKTLRISSTTYRSQFPVYSDFVATFLNIRDATILL</sequence>
<name>A0A4C1ZL64_EUMVA</name>